<dbReference type="Proteomes" id="UP000191448">
    <property type="component" value="Unassembled WGS sequence"/>
</dbReference>
<name>A0A1V4SZ46_9CLOT</name>
<feature type="transmembrane region" description="Helical" evidence="1">
    <location>
        <begin position="37"/>
        <end position="56"/>
    </location>
</feature>
<keyword evidence="1" id="KW-0472">Membrane</keyword>
<dbReference type="EMBL" id="LTAY01000010">
    <property type="protein sequence ID" value="OPX50888.1"/>
    <property type="molecule type" value="Genomic_DNA"/>
</dbReference>
<comment type="caution">
    <text evidence="2">The sequence shown here is derived from an EMBL/GenBank/DDBJ whole genome shotgun (WGS) entry which is preliminary data.</text>
</comment>
<organism evidence="2 3">
    <name type="scientific">Clostridium thermobutyricum DSM 4928</name>
    <dbReference type="NCBI Taxonomy" id="1121339"/>
    <lineage>
        <taxon>Bacteria</taxon>
        <taxon>Bacillati</taxon>
        <taxon>Bacillota</taxon>
        <taxon>Clostridia</taxon>
        <taxon>Eubacteriales</taxon>
        <taxon>Clostridiaceae</taxon>
        <taxon>Clostridium</taxon>
    </lineage>
</organism>
<gene>
    <name evidence="2" type="ORF">CLTHE_01680</name>
</gene>
<proteinExistence type="predicted"/>
<keyword evidence="1" id="KW-0812">Transmembrane</keyword>
<sequence length="90" mass="10153">MKKLVNALGIAMSIVSGVVIICTFLTSYQFIYLGDMFTTYFTLQVCLGITMGLWAIKFWLEELGTKKYIYPLICLGISFSSVFFILSAVR</sequence>
<dbReference type="AlphaFoldDB" id="A0A1V4SZ46"/>
<keyword evidence="1" id="KW-1133">Transmembrane helix</keyword>
<dbReference type="OrthoDB" id="1920284at2"/>
<accession>A0A1V4SZ46</accession>
<evidence type="ECO:0000313" key="2">
    <source>
        <dbReference type="EMBL" id="OPX50888.1"/>
    </source>
</evidence>
<evidence type="ECO:0000313" key="3">
    <source>
        <dbReference type="Proteomes" id="UP000191448"/>
    </source>
</evidence>
<evidence type="ECO:0000256" key="1">
    <source>
        <dbReference type="SAM" id="Phobius"/>
    </source>
</evidence>
<protein>
    <submittedName>
        <fullName evidence="2">Uncharacterized protein</fullName>
    </submittedName>
</protein>
<feature type="transmembrane region" description="Helical" evidence="1">
    <location>
        <begin position="68"/>
        <end position="89"/>
    </location>
</feature>
<reference evidence="2 3" key="1">
    <citation type="submission" date="2016-02" db="EMBL/GenBank/DDBJ databases">
        <title>Genome sequence of Clostridium thermobutyricum DSM 4928.</title>
        <authorList>
            <person name="Poehlein A."/>
            <person name="Daniel R."/>
        </authorList>
    </citation>
    <scope>NUCLEOTIDE SEQUENCE [LARGE SCALE GENOMIC DNA]</scope>
    <source>
        <strain evidence="2 3">DSM 4928</strain>
    </source>
</reference>
<dbReference type="RefSeq" id="WP_080021586.1">
    <property type="nucleotide sequence ID" value="NZ_LTAY01000010.1"/>
</dbReference>
<feature type="transmembrane region" description="Helical" evidence="1">
    <location>
        <begin position="7"/>
        <end position="31"/>
    </location>
</feature>